<dbReference type="InterPro" id="IPR036291">
    <property type="entry name" value="NAD(P)-bd_dom_sf"/>
</dbReference>
<feature type="domain" description="DUF1731" evidence="3">
    <location>
        <begin position="247"/>
        <end position="285"/>
    </location>
</feature>
<organism evidence="4 5">
    <name type="scientific">Kineococcus gynurae</name>
    <dbReference type="NCBI Taxonomy" id="452979"/>
    <lineage>
        <taxon>Bacteria</taxon>
        <taxon>Bacillati</taxon>
        <taxon>Actinomycetota</taxon>
        <taxon>Actinomycetes</taxon>
        <taxon>Kineosporiales</taxon>
        <taxon>Kineosporiaceae</taxon>
        <taxon>Kineococcus</taxon>
    </lineage>
</organism>
<dbReference type="PANTHER" id="PTHR11092:SF0">
    <property type="entry name" value="EPIMERASE FAMILY PROTEIN SDR39U1"/>
    <property type="match status" value="1"/>
</dbReference>
<evidence type="ECO:0000256" key="1">
    <source>
        <dbReference type="ARBA" id="ARBA00009353"/>
    </source>
</evidence>
<accession>A0ABV5LUQ4</accession>
<dbReference type="NCBIfam" id="TIGR01777">
    <property type="entry name" value="yfcH"/>
    <property type="match status" value="1"/>
</dbReference>
<sequence>MRIVISGAGGLVGRHLVPHLRGRGHTVLTLVRRPERSPEEIRWDPATGDLDPRRLAGVDAAVNLSGAGVGDKRWTDAYKREILASRVDSTRTLVSALLAQPEPPRVLVNASAIGAYGEGGDAVLDEDAPWGEDFLAGVVRRWEAATAPAEAAGIRVALARTGLLADPDGGAFGRLLPLFKVGLGGRLGDGRAWWSLISRPDELAALTHLVEGDLAGPVNLVCPAPAHNAMVTRSLGAALNRPTVLAVPGPALKLALGEFAETVLASQRVVPARLLADGFTFTHADSAAVTGWLARAAA</sequence>
<evidence type="ECO:0000259" key="2">
    <source>
        <dbReference type="Pfam" id="PF01370"/>
    </source>
</evidence>
<dbReference type="SUPFAM" id="SSF51735">
    <property type="entry name" value="NAD(P)-binding Rossmann-fold domains"/>
    <property type="match status" value="1"/>
</dbReference>
<evidence type="ECO:0000313" key="5">
    <source>
        <dbReference type="Proteomes" id="UP001589748"/>
    </source>
</evidence>
<dbReference type="InterPro" id="IPR013549">
    <property type="entry name" value="DUF1731"/>
</dbReference>
<dbReference type="InterPro" id="IPR001509">
    <property type="entry name" value="Epimerase_deHydtase"/>
</dbReference>
<feature type="domain" description="NAD-dependent epimerase/dehydratase" evidence="2">
    <location>
        <begin position="3"/>
        <end position="128"/>
    </location>
</feature>
<comment type="similarity">
    <text evidence="1">Belongs to the NAD(P)-dependent epimerase/dehydratase family. SDR39U1 subfamily.</text>
</comment>
<gene>
    <name evidence="4" type="ORF">ACFFVI_12335</name>
</gene>
<dbReference type="PANTHER" id="PTHR11092">
    <property type="entry name" value="SUGAR NUCLEOTIDE EPIMERASE RELATED"/>
    <property type="match status" value="1"/>
</dbReference>
<comment type="caution">
    <text evidence="4">The sequence shown here is derived from an EMBL/GenBank/DDBJ whole genome shotgun (WGS) entry which is preliminary data.</text>
</comment>
<reference evidence="4 5" key="1">
    <citation type="submission" date="2024-09" db="EMBL/GenBank/DDBJ databases">
        <authorList>
            <person name="Sun Q."/>
            <person name="Mori K."/>
        </authorList>
    </citation>
    <scope>NUCLEOTIDE SEQUENCE [LARGE SCALE GENOMIC DNA]</scope>
    <source>
        <strain evidence="4 5">TISTR 1856</strain>
    </source>
</reference>
<dbReference type="EMBL" id="JBHMDM010000007">
    <property type="protein sequence ID" value="MFB9377756.1"/>
    <property type="molecule type" value="Genomic_DNA"/>
</dbReference>
<dbReference type="Proteomes" id="UP001589748">
    <property type="component" value="Unassembled WGS sequence"/>
</dbReference>
<dbReference type="RefSeq" id="WP_380137909.1">
    <property type="nucleotide sequence ID" value="NZ_JBHLUI010000008.1"/>
</dbReference>
<name>A0ABV5LUQ4_9ACTN</name>
<proteinExistence type="inferred from homology"/>
<dbReference type="Pfam" id="PF01370">
    <property type="entry name" value="Epimerase"/>
    <property type="match status" value="1"/>
</dbReference>
<dbReference type="Gene3D" id="3.40.50.720">
    <property type="entry name" value="NAD(P)-binding Rossmann-like Domain"/>
    <property type="match status" value="1"/>
</dbReference>
<protein>
    <submittedName>
        <fullName evidence="4">TIGR01777 family oxidoreductase</fullName>
    </submittedName>
</protein>
<dbReference type="InterPro" id="IPR010099">
    <property type="entry name" value="SDR39U1"/>
</dbReference>
<evidence type="ECO:0000259" key="3">
    <source>
        <dbReference type="Pfam" id="PF08338"/>
    </source>
</evidence>
<dbReference type="Pfam" id="PF08338">
    <property type="entry name" value="DUF1731"/>
    <property type="match status" value="1"/>
</dbReference>
<evidence type="ECO:0000313" key="4">
    <source>
        <dbReference type="EMBL" id="MFB9377756.1"/>
    </source>
</evidence>
<keyword evidence="5" id="KW-1185">Reference proteome</keyword>